<dbReference type="EMBL" id="NVQC01000009">
    <property type="protein sequence ID" value="PTL36932.1"/>
    <property type="molecule type" value="Genomic_DNA"/>
</dbReference>
<dbReference type="CDD" id="cd12151">
    <property type="entry name" value="F1-ATPase_gamma"/>
    <property type="match status" value="1"/>
</dbReference>
<evidence type="ECO:0000256" key="6">
    <source>
        <dbReference type="ARBA" id="ARBA00023065"/>
    </source>
</evidence>
<comment type="caution">
    <text evidence="12">The sequence shown here is derived from an EMBL/GenBank/DDBJ whole genome shotgun (WGS) entry which is preliminary data.</text>
</comment>
<evidence type="ECO:0000256" key="10">
    <source>
        <dbReference type="ARBA" id="ARBA00060385"/>
    </source>
</evidence>
<dbReference type="GO" id="GO:0042777">
    <property type="term" value="P:proton motive force-driven plasma membrane ATP synthesis"/>
    <property type="evidence" value="ECO:0007669"/>
    <property type="project" value="UniProtKB-UniRule"/>
</dbReference>
<evidence type="ECO:0000256" key="7">
    <source>
        <dbReference type="ARBA" id="ARBA00023136"/>
    </source>
</evidence>
<reference evidence="13" key="2">
    <citation type="journal article" date="2018" name="Environ. Microbiol.">
        <title>Bloom of a denitrifying methanotroph, 'Candidatus Methylomirabilis limnetica', in a deep stratified lake.</title>
        <authorList>
            <person name="Graf J.S."/>
            <person name="Mayr M.J."/>
            <person name="Marchant H.K."/>
            <person name="Tienken D."/>
            <person name="Hach P.F."/>
            <person name="Brand A."/>
            <person name="Schubert C.J."/>
            <person name="Kuypers M.M."/>
            <person name="Milucka J."/>
        </authorList>
    </citation>
    <scope>NUCLEOTIDE SEQUENCE [LARGE SCALE GENOMIC DNA]</scope>
    <source>
        <strain evidence="13">Zug</strain>
    </source>
</reference>
<comment type="subcellular location">
    <subcellularLocation>
        <location evidence="11">Cell membrane</location>
        <topology evidence="11">Peripheral membrane protein</topology>
    </subcellularLocation>
    <subcellularLocation>
        <location evidence="2">Membrane</location>
        <topology evidence="2">Peripheral membrane protein</topology>
    </subcellularLocation>
    <subcellularLocation>
        <location evidence="10">Thylakoid</location>
    </subcellularLocation>
</comment>
<evidence type="ECO:0000256" key="4">
    <source>
        <dbReference type="ARBA" id="ARBA00022448"/>
    </source>
</evidence>
<keyword evidence="6 11" id="KW-0406">Ion transport</keyword>
<sequence length="290" mass="32744">MATLRDIKRRITSVKSTQQITKAMKLVAAAKLRRAQERILEARPYAFKMQEVLASLALRADPQYHPLLRRRETSRKIVVVIASDKGLCGGFNSNIMRRSLEMLRGTADEVTVTLVVVGRKARDFYRRRPYAIRSEQIGFFDRLAYDHAAALGQELANAYVAEEADEIHLIYNEFKSVATQRVVVERLLPIEPLQASEELAAVDFIYEPSPQAILEGLLPKHVEVQVYRALMESLAGEYGARMTAMDAASRNATEMIDLLTLQFNKARQERITRELLEVVGGAEALRQARG</sequence>
<evidence type="ECO:0000256" key="3">
    <source>
        <dbReference type="ARBA" id="ARBA00007681"/>
    </source>
</evidence>
<dbReference type="InterPro" id="IPR035968">
    <property type="entry name" value="ATP_synth_F1_ATPase_gsu"/>
</dbReference>
<dbReference type="PROSITE" id="PS00153">
    <property type="entry name" value="ATPASE_GAMMA"/>
    <property type="match status" value="1"/>
</dbReference>
<dbReference type="FunFam" id="1.10.287.80:FF:000003">
    <property type="entry name" value="ATP synthase gamma chain, chloroplastic"/>
    <property type="match status" value="1"/>
</dbReference>
<dbReference type="GO" id="GO:0009579">
    <property type="term" value="C:thylakoid"/>
    <property type="evidence" value="ECO:0007669"/>
    <property type="project" value="UniProtKB-SubCell"/>
</dbReference>
<dbReference type="GO" id="GO:0046933">
    <property type="term" value="F:proton-transporting ATP synthase activity, rotational mechanism"/>
    <property type="evidence" value="ECO:0007669"/>
    <property type="project" value="UniProtKB-UniRule"/>
</dbReference>
<dbReference type="Pfam" id="PF00231">
    <property type="entry name" value="ATP-synt"/>
    <property type="match status" value="1"/>
</dbReference>
<name>A0A2T4U0N9_9BACT</name>
<dbReference type="AlphaFoldDB" id="A0A2T4U0N9"/>
<keyword evidence="7 11" id="KW-0472">Membrane</keyword>
<dbReference type="GO" id="GO:0005886">
    <property type="term" value="C:plasma membrane"/>
    <property type="evidence" value="ECO:0007669"/>
    <property type="project" value="UniProtKB-SubCell"/>
</dbReference>
<evidence type="ECO:0000256" key="9">
    <source>
        <dbReference type="ARBA" id="ARBA00023310"/>
    </source>
</evidence>
<dbReference type="HAMAP" id="MF_00815">
    <property type="entry name" value="ATP_synth_gamma_bact"/>
    <property type="match status" value="1"/>
</dbReference>
<keyword evidence="4 11" id="KW-0813">Transport</keyword>
<dbReference type="InterPro" id="IPR000131">
    <property type="entry name" value="ATP_synth_F1_gsu"/>
</dbReference>
<keyword evidence="11" id="KW-1003">Cell membrane</keyword>
<dbReference type="Gene3D" id="3.40.1380.10">
    <property type="match status" value="1"/>
</dbReference>
<keyword evidence="5 11" id="KW-0375">Hydrogen ion transport</keyword>
<dbReference type="OrthoDB" id="9812769at2"/>
<reference evidence="12 13" key="1">
    <citation type="submission" date="2017-09" db="EMBL/GenBank/DDBJ databases">
        <title>Bloom of a denitrifying methanotroph, Candidatus Methylomirabilis limnetica, in a deep stratified lake.</title>
        <authorList>
            <person name="Graf J.S."/>
            <person name="Marchant H.K."/>
            <person name="Tienken D."/>
            <person name="Hach P.F."/>
            <person name="Brand A."/>
            <person name="Schubert C.J."/>
            <person name="Kuypers M.M."/>
            <person name="Milucka J."/>
        </authorList>
    </citation>
    <scope>NUCLEOTIDE SEQUENCE [LARGE SCALE GENOMIC DNA]</scope>
    <source>
        <strain evidence="12 13">Zug</strain>
    </source>
</reference>
<keyword evidence="8 11" id="KW-0139">CF(1)</keyword>
<comment type="function">
    <text evidence="1 11">Produces ATP from ADP in the presence of a proton gradient across the membrane. The gamma chain is believed to be important in regulating ATPase activity and the flow of protons through the CF(0) complex.</text>
</comment>
<dbReference type="Proteomes" id="UP000241436">
    <property type="component" value="Unassembled WGS sequence"/>
</dbReference>
<dbReference type="RefSeq" id="WP_107561094.1">
    <property type="nucleotide sequence ID" value="NZ_NVQC01000009.1"/>
</dbReference>
<dbReference type="PRINTS" id="PR00126">
    <property type="entry name" value="ATPASEGAMMA"/>
</dbReference>
<dbReference type="PANTHER" id="PTHR11693:SF22">
    <property type="entry name" value="ATP SYNTHASE SUBUNIT GAMMA, MITOCHONDRIAL"/>
    <property type="match status" value="1"/>
</dbReference>
<evidence type="ECO:0000256" key="8">
    <source>
        <dbReference type="ARBA" id="ARBA00023196"/>
    </source>
</evidence>
<evidence type="ECO:0000256" key="11">
    <source>
        <dbReference type="HAMAP-Rule" id="MF_00815"/>
    </source>
</evidence>
<proteinExistence type="inferred from homology"/>
<protein>
    <recommendedName>
        <fullName evidence="11">ATP synthase gamma chain</fullName>
    </recommendedName>
    <alternativeName>
        <fullName evidence="11">ATP synthase F1 sector gamma subunit</fullName>
    </alternativeName>
    <alternativeName>
        <fullName evidence="11">F-ATPase gamma subunit</fullName>
    </alternativeName>
</protein>
<organism evidence="12 13">
    <name type="scientific">Candidatus Methylomirabilis limnetica</name>
    <dbReference type="NCBI Taxonomy" id="2033718"/>
    <lineage>
        <taxon>Bacteria</taxon>
        <taxon>Candidatus Methylomirabilota</taxon>
        <taxon>Candidatus Methylomirabilia</taxon>
        <taxon>Candidatus Methylomirabilales</taxon>
        <taxon>Candidatus Methylomirabilaceae</taxon>
        <taxon>Candidatus Methylomirabilis</taxon>
    </lineage>
</organism>
<dbReference type="PANTHER" id="PTHR11693">
    <property type="entry name" value="ATP SYNTHASE GAMMA CHAIN"/>
    <property type="match status" value="1"/>
</dbReference>
<keyword evidence="9 11" id="KW-0066">ATP synthesis</keyword>
<dbReference type="Gene3D" id="1.10.287.80">
    <property type="entry name" value="ATP synthase, gamma subunit, helix hairpin domain"/>
    <property type="match status" value="1"/>
</dbReference>
<evidence type="ECO:0000256" key="5">
    <source>
        <dbReference type="ARBA" id="ARBA00022781"/>
    </source>
</evidence>
<dbReference type="GO" id="GO:0005524">
    <property type="term" value="F:ATP binding"/>
    <property type="evidence" value="ECO:0007669"/>
    <property type="project" value="UniProtKB-UniRule"/>
</dbReference>
<evidence type="ECO:0000313" key="13">
    <source>
        <dbReference type="Proteomes" id="UP000241436"/>
    </source>
</evidence>
<gene>
    <name evidence="11 12" type="primary">atpG</name>
    <name evidence="12" type="ORF">CLG94_01275</name>
</gene>
<comment type="similarity">
    <text evidence="3 11">Belongs to the ATPase gamma chain family.</text>
</comment>
<dbReference type="NCBIfam" id="TIGR01146">
    <property type="entry name" value="ATPsyn_F1gamma"/>
    <property type="match status" value="1"/>
</dbReference>
<accession>A0A2T4U0N9</accession>
<dbReference type="SUPFAM" id="SSF52943">
    <property type="entry name" value="ATP synthase (F1-ATPase), gamma subunit"/>
    <property type="match status" value="1"/>
</dbReference>
<dbReference type="InterPro" id="IPR023632">
    <property type="entry name" value="ATP_synth_F1_gsu_CS"/>
</dbReference>
<keyword evidence="13" id="KW-1185">Reference proteome</keyword>
<evidence type="ECO:0000256" key="1">
    <source>
        <dbReference type="ARBA" id="ARBA00003456"/>
    </source>
</evidence>
<evidence type="ECO:0000313" key="12">
    <source>
        <dbReference type="EMBL" id="PTL36932.1"/>
    </source>
</evidence>
<comment type="subunit">
    <text evidence="11">F-type ATPases have 2 components, CF(1) - the catalytic core - and CF(0) - the membrane proton channel. CF(1) has five subunits: alpha(3), beta(3), gamma(1), delta(1), epsilon(1). CF(0) has three main subunits: a, b and c.</text>
</comment>
<evidence type="ECO:0000256" key="2">
    <source>
        <dbReference type="ARBA" id="ARBA00004170"/>
    </source>
</evidence>
<dbReference type="GO" id="GO:0045259">
    <property type="term" value="C:proton-transporting ATP synthase complex"/>
    <property type="evidence" value="ECO:0007669"/>
    <property type="project" value="UniProtKB-KW"/>
</dbReference>